<dbReference type="PANTHER" id="PTHR43662">
    <property type="match status" value="1"/>
</dbReference>
<evidence type="ECO:0000259" key="2">
    <source>
        <dbReference type="Pfam" id="PF09362"/>
    </source>
</evidence>
<organism evidence="3 4">
    <name type="scientific">Mycena alexandri</name>
    <dbReference type="NCBI Taxonomy" id="1745969"/>
    <lineage>
        <taxon>Eukaryota</taxon>
        <taxon>Fungi</taxon>
        <taxon>Dikarya</taxon>
        <taxon>Basidiomycota</taxon>
        <taxon>Agaricomycotina</taxon>
        <taxon>Agaricomycetes</taxon>
        <taxon>Agaricomycetidae</taxon>
        <taxon>Agaricales</taxon>
        <taxon>Marasmiineae</taxon>
        <taxon>Mycenaceae</taxon>
        <taxon>Mycena</taxon>
    </lineage>
</organism>
<protein>
    <recommendedName>
        <fullName evidence="2">DUF1996 domain-containing protein</fullName>
    </recommendedName>
</protein>
<evidence type="ECO:0000256" key="1">
    <source>
        <dbReference type="SAM" id="Phobius"/>
    </source>
</evidence>
<dbReference type="PANTHER" id="PTHR43662:SF3">
    <property type="entry name" value="DOMAIN PROTEIN, PUTATIVE (AFU_ORTHOLOGUE AFUA_6G11970)-RELATED"/>
    <property type="match status" value="1"/>
</dbReference>
<evidence type="ECO:0000313" key="3">
    <source>
        <dbReference type="EMBL" id="KAJ7042817.1"/>
    </source>
</evidence>
<sequence>MNVIPYFCPPRAQCVPQRHFNSASNGDYSTLRFMPFPGRLAGFLGRFVLPLFLLSPCGAYWLMASNNILTTQRLDPVVSPGSVSTHAHSVLGGSNFNFNTSTTALRNSSCTSIPIPEDKSNYWFPQLYFQCVKLERSIRFGFNHGC</sequence>
<proteinExistence type="predicted"/>
<feature type="domain" description="DUF1996" evidence="2">
    <location>
        <begin position="75"/>
        <end position="130"/>
    </location>
</feature>
<name>A0AAD6XAL3_9AGAR</name>
<keyword evidence="1" id="KW-1133">Transmembrane helix</keyword>
<keyword evidence="1" id="KW-0812">Transmembrane</keyword>
<feature type="transmembrane region" description="Helical" evidence="1">
    <location>
        <begin position="43"/>
        <end position="63"/>
    </location>
</feature>
<keyword evidence="4" id="KW-1185">Reference proteome</keyword>
<keyword evidence="1" id="KW-0472">Membrane</keyword>
<dbReference type="EMBL" id="JARJCM010000011">
    <property type="protein sequence ID" value="KAJ7042817.1"/>
    <property type="molecule type" value="Genomic_DNA"/>
</dbReference>
<comment type="caution">
    <text evidence="3">The sequence shown here is derived from an EMBL/GenBank/DDBJ whole genome shotgun (WGS) entry which is preliminary data.</text>
</comment>
<dbReference type="InterPro" id="IPR018535">
    <property type="entry name" value="DUF1996"/>
</dbReference>
<reference evidence="3" key="1">
    <citation type="submission" date="2023-03" db="EMBL/GenBank/DDBJ databases">
        <title>Massive genome expansion in bonnet fungi (Mycena s.s.) driven by repeated elements and novel gene families across ecological guilds.</title>
        <authorList>
            <consortium name="Lawrence Berkeley National Laboratory"/>
            <person name="Harder C.B."/>
            <person name="Miyauchi S."/>
            <person name="Viragh M."/>
            <person name="Kuo A."/>
            <person name="Thoen E."/>
            <person name="Andreopoulos B."/>
            <person name="Lu D."/>
            <person name="Skrede I."/>
            <person name="Drula E."/>
            <person name="Henrissat B."/>
            <person name="Morin E."/>
            <person name="Kohler A."/>
            <person name="Barry K."/>
            <person name="LaButti K."/>
            <person name="Morin E."/>
            <person name="Salamov A."/>
            <person name="Lipzen A."/>
            <person name="Mereny Z."/>
            <person name="Hegedus B."/>
            <person name="Baldrian P."/>
            <person name="Stursova M."/>
            <person name="Weitz H."/>
            <person name="Taylor A."/>
            <person name="Grigoriev I.V."/>
            <person name="Nagy L.G."/>
            <person name="Martin F."/>
            <person name="Kauserud H."/>
        </authorList>
    </citation>
    <scope>NUCLEOTIDE SEQUENCE</scope>
    <source>
        <strain evidence="3">CBHHK200</strain>
    </source>
</reference>
<gene>
    <name evidence="3" type="ORF">C8F04DRAFT_55106</name>
</gene>
<dbReference type="Pfam" id="PF09362">
    <property type="entry name" value="DUF1996"/>
    <property type="match status" value="1"/>
</dbReference>
<dbReference type="Proteomes" id="UP001218188">
    <property type="component" value="Unassembled WGS sequence"/>
</dbReference>
<dbReference type="AlphaFoldDB" id="A0AAD6XAL3"/>
<accession>A0AAD6XAL3</accession>
<evidence type="ECO:0000313" key="4">
    <source>
        <dbReference type="Proteomes" id="UP001218188"/>
    </source>
</evidence>